<dbReference type="GO" id="GO:0036376">
    <property type="term" value="P:sodium ion export across plasma membrane"/>
    <property type="evidence" value="ECO:0007669"/>
    <property type="project" value="InterPro"/>
</dbReference>
<feature type="transmembrane region" description="Helical" evidence="7">
    <location>
        <begin position="160"/>
        <end position="184"/>
    </location>
</feature>
<evidence type="ECO:0000256" key="4">
    <source>
        <dbReference type="ARBA" id="ARBA00022989"/>
    </source>
</evidence>
<dbReference type="InterPro" id="IPR005899">
    <property type="entry name" value="Na_pump_deCOase"/>
</dbReference>
<feature type="region of interest" description="Disordered" evidence="6">
    <location>
        <begin position="192"/>
        <end position="216"/>
    </location>
</feature>
<evidence type="ECO:0000313" key="10">
    <source>
        <dbReference type="EMBL" id="RGE87197.1"/>
    </source>
</evidence>
<dbReference type="EMBL" id="QVLX01000004">
    <property type="protein sequence ID" value="RGE87197.1"/>
    <property type="molecule type" value="Genomic_DNA"/>
</dbReference>
<feature type="signal peptide" evidence="8">
    <location>
        <begin position="1"/>
        <end position="27"/>
    </location>
</feature>
<keyword evidence="5 7" id="KW-0472">Membrane</keyword>
<evidence type="ECO:0000256" key="2">
    <source>
        <dbReference type="ARBA" id="ARBA00022475"/>
    </source>
</evidence>
<evidence type="ECO:0000256" key="3">
    <source>
        <dbReference type="ARBA" id="ARBA00022692"/>
    </source>
</evidence>
<evidence type="ECO:0000313" key="11">
    <source>
        <dbReference type="Proteomes" id="UP000261080"/>
    </source>
</evidence>
<dbReference type="GO" id="GO:0005886">
    <property type="term" value="C:plasma membrane"/>
    <property type="evidence" value="ECO:0007669"/>
    <property type="project" value="UniProtKB-SubCell"/>
</dbReference>
<comment type="subcellular location">
    <subcellularLocation>
        <location evidence="1">Cell membrane</location>
    </subcellularLocation>
</comment>
<keyword evidence="4 7" id="KW-1133">Transmembrane helix</keyword>
<feature type="compositionally biased region" description="Basic and acidic residues" evidence="6">
    <location>
        <begin position="192"/>
        <end position="204"/>
    </location>
</feature>
<dbReference type="GeneID" id="97192386"/>
<dbReference type="RefSeq" id="WP_024732291.1">
    <property type="nucleotide sequence ID" value="NZ_BAABYU010000001.1"/>
</dbReference>
<keyword evidence="11" id="KW-1185">Reference proteome</keyword>
<evidence type="ECO:0000256" key="7">
    <source>
        <dbReference type="SAM" id="Phobius"/>
    </source>
</evidence>
<dbReference type="Pfam" id="PF04277">
    <property type="entry name" value="OAD_gamma"/>
    <property type="match status" value="1"/>
</dbReference>
<dbReference type="NCBIfam" id="TIGR01195">
    <property type="entry name" value="oadG_fam"/>
    <property type="match status" value="1"/>
</dbReference>
<sequence>MKKRISLLAVLLALVFVLSGCSESSEADYDKETLISQADALISSFSQMSSEELDAFKDVNELQLNLTLLQSGFNVDAANFTTMIDAWEAGVEECGDYVEHDDFKVEESSGSIMLTSDAKYKDRDAEITIEFSEDSKMLSFTASAKYTMGEILKKAGLNTVLGMGTVFVVLIFISFIISLFGLIGKTQRKKTEPKQAEVLNHPEPEETEASEETAEDLTDDLELAAVITAAIAASEGTSTDGFVVRSIKKRRKNSQWK</sequence>
<name>A0A3E3K227_9FIRM</name>
<evidence type="ECO:0000256" key="1">
    <source>
        <dbReference type="ARBA" id="ARBA00004236"/>
    </source>
</evidence>
<keyword evidence="3 7" id="KW-0812">Transmembrane</keyword>
<dbReference type="Pfam" id="PF13026">
    <property type="entry name" value="DUF3887"/>
    <property type="match status" value="1"/>
</dbReference>
<proteinExistence type="predicted"/>
<dbReference type="OrthoDB" id="1912660at2"/>
<accession>A0A3E3K227</accession>
<protein>
    <submittedName>
        <fullName evidence="10">DUF3887 domain-containing protein</fullName>
    </submittedName>
</protein>
<feature type="domain" description="DUF3887" evidence="9">
    <location>
        <begin position="38"/>
        <end position="140"/>
    </location>
</feature>
<dbReference type="PROSITE" id="PS51257">
    <property type="entry name" value="PROKAR_LIPOPROTEIN"/>
    <property type="match status" value="1"/>
</dbReference>
<feature type="chain" id="PRO_5017650534" evidence="8">
    <location>
        <begin position="28"/>
        <end position="257"/>
    </location>
</feature>
<feature type="compositionally biased region" description="Acidic residues" evidence="6">
    <location>
        <begin position="205"/>
        <end position="216"/>
    </location>
</feature>
<keyword evidence="2" id="KW-1003">Cell membrane</keyword>
<dbReference type="AlphaFoldDB" id="A0A3E3K227"/>
<dbReference type="GO" id="GO:0015081">
    <property type="term" value="F:sodium ion transmembrane transporter activity"/>
    <property type="evidence" value="ECO:0007669"/>
    <property type="project" value="InterPro"/>
</dbReference>
<keyword evidence="8" id="KW-0732">Signal</keyword>
<evidence type="ECO:0000256" key="5">
    <source>
        <dbReference type="ARBA" id="ARBA00023136"/>
    </source>
</evidence>
<reference evidence="10 11" key="1">
    <citation type="submission" date="2018-08" db="EMBL/GenBank/DDBJ databases">
        <title>A genome reference for cultivated species of the human gut microbiota.</title>
        <authorList>
            <person name="Zou Y."/>
            <person name="Xue W."/>
            <person name="Luo G."/>
        </authorList>
    </citation>
    <scope>NUCLEOTIDE SEQUENCE [LARGE SCALE GENOMIC DNA]</scope>
    <source>
        <strain evidence="10 11">AF37-2AT</strain>
    </source>
</reference>
<dbReference type="Proteomes" id="UP000261080">
    <property type="component" value="Unassembled WGS sequence"/>
</dbReference>
<organism evidence="10 11">
    <name type="scientific">Sellimonas intestinalis</name>
    <dbReference type="NCBI Taxonomy" id="1653434"/>
    <lineage>
        <taxon>Bacteria</taxon>
        <taxon>Bacillati</taxon>
        <taxon>Bacillota</taxon>
        <taxon>Clostridia</taxon>
        <taxon>Lachnospirales</taxon>
        <taxon>Lachnospiraceae</taxon>
        <taxon>Sellimonas</taxon>
    </lineage>
</organism>
<evidence type="ECO:0000256" key="8">
    <source>
        <dbReference type="SAM" id="SignalP"/>
    </source>
</evidence>
<comment type="caution">
    <text evidence="10">The sequence shown here is derived from an EMBL/GenBank/DDBJ whole genome shotgun (WGS) entry which is preliminary data.</text>
</comment>
<dbReference type="InterPro" id="IPR024981">
    <property type="entry name" value="DUF3887"/>
</dbReference>
<evidence type="ECO:0000256" key="6">
    <source>
        <dbReference type="SAM" id="MobiDB-lite"/>
    </source>
</evidence>
<gene>
    <name evidence="10" type="ORF">DW016_09775</name>
</gene>
<evidence type="ECO:0000259" key="9">
    <source>
        <dbReference type="Pfam" id="PF13026"/>
    </source>
</evidence>